<keyword evidence="3" id="KW-1003">Cell membrane</keyword>
<evidence type="ECO:0000256" key="2">
    <source>
        <dbReference type="ARBA" id="ARBA00006337"/>
    </source>
</evidence>
<dbReference type="OrthoDB" id="9798188at2"/>
<name>A0A0M2SPN3_9STAP</name>
<accession>A0A0M2SPN3</accession>
<comment type="subcellular location">
    <subcellularLocation>
        <location evidence="1">Cell membrane</location>
        <topology evidence="1">Multi-pass membrane protein</topology>
    </subcellularLocation>
</comment>
<dbReference type="GO" id="GO:0050660">
    <property type="term" value="F:flavin adenine dinucleotide binding"/>
    <property type="evidence" value="ECO:0007669"/>
    <property type="project" value="InterPro"/>
</dbReference>
<feature type="domain" description="CNNM transmembrane" evidence="13">
    <location>
        <begin position="1"/>
        <end position="201"/>
    </location>
</feature>
<evidence type="ECO:0000313" key="15">
    <source>
        <dbReference type="Proteomes" id="UP000034287"/>
    </source>
</evidence>
<organism evidence="14 15">
    <name type="scientific">Salinicoccus sediminis</name>
    <dbReference type="NCBI Taxonomy" id="1432562"/>
    <lineage>
        <taxon>Bacteria</taxon>
        <taxon>Bacillati</taxon>
        <taxon>Bacillota</taxon>
        <taxon>Bacilli</taxon>
        <taxon>Bacillales</taxon>
        <taxon>Staphylococcaceae</taxon>
        <taxon>Salinicoccus</taxon>
    </lineage>
</organism>
<dbReference type="InterPro" id="IPR016169">
    <property type="entry name" value="FAD-bd_PCMH_sub2"/>
</dbReference>
<evidence type="ECO:0000256" key="5">
    <source>
        <dbReference type="ARBA" id="ARBA00022737"/>
    </source>
</evidence>
<feature type="transmembrane region" description="Helical" evidence="11">
    <location>
        <begin position="99"/>
        <end position="120"/>
    </location>
</feature>
<dbReference type="InterPro" id="IPR046342">
    <property type="entry name" value="CBS_dom_sf"/>
</dbReference>
<evidence type="ECO:0000256" key="10">
    <source>
        <dbReference type="PROSITE-ProRule" id="PRU01193"/>
    </source>
</evidence>
<dbReference type="Pfam" id="PF01595">
    <property type="entry name" value="CNNM"/>
    <property type="match status" value="1"/>
</dbReference>
<evidence type="ECO:0000313" key="14">
    <source>
        <dbReference type="EMBL" id="KKK34575.1"/>
    </source>
</evidence>
<dbReference type="FunFam" id="3.10.580.10:FF:000002">
    <property type="entry name" value="Magnesium/cobalt efflux protein CorC"/>
    <property type="match status" value="1"/>
</dbReference>
<evidence type="ECO:0000256" key="7">
    <source>
        <dbReference type="ARBA" id="ARBA00023122"/>
    </source>
</evidence>
<dbReference type="PROSITE" id="PS51371">
    <property type="entry name" value="CBS"/>
    <property type="match status" value="2"/>
</dbReference>
<dbReference type="PATRIC" id="fig|1432562.3.peg.1509"/>
<comment type="similarity">
    <text evidence="2">Belongs to the UPF0053 family.</text>
</comment>
<comment type="caution">
    <text evidence="14">The sequence shown here is derived from an EMBL/GenBank/DDBJ whole genome shotgun (WGS) entry which is preliminary data.</text>
</comment>
<dbReference type="Gene3D" id="3.10.580.10">
    <property type="entry name" value="CBS-domain"/>
    <property type="match status" value="1"/>
</dbReference>
<feature type="domain" description="CBS" evidence="12">
    <location>
        <begin position="286"/>
        <end position="343"/>
    </location>
</feature>
<evidence type="ECO:0000256" key="6">
    <source>
        <dbReference type="ARBA" id="ARBA00022989"/>
    </source>
</evidence>
<evidence type="ECO:0000259" key="12">
    <source>
        <dbReference type="PROSITE" id="PS51371"/>
    </source>
</evidence>
<evidence type="ECO:0000259" key="13">
    <source>
        <dbReference type="PROSITE" id="PS51846"/>
    </source>
</evidence>
<dbReference type="PROSITE" id="PS51846">
    <property type="entry name" value="CNNM"/>
    <property type="match status" value="1"/>
</dbReference>
<feature type="domain" description="CBS" evidence="12">
    <location>
        <begin position="222"/>
        <end position="279"/>
    </location>
</feature>
<keyword evidence="15" id="KW-1185">Reference proteome</keyword>
<dbReference type="PANTHER" id="PTHR43099">
    <property type="entry name" value="UPF0053 PROTEIN YRKA"/>
    <property type="match status" value="1"/>
</dbReference>
<sequence length="437" mass="48214">MVLAVITLVILILINAFFAASEIALIGLNDNKVKKQANDGDKKAIQLNNLISEPGRFLSTIQIGITLAGFLASAFAADFFAGPLASFLTDLGVPLSESLLQTVSVVVITLVLSYFTLVFGELVPKQLALQKTEGISNVAAGPLTILFKITLPVVKFLTFSTNTIVRLFGLDPNARNDEASEEDIRMLVELGGEKGNIQQAERMMINNIFELDDTKVTGISTHRTEIAAIPLDADLGEVISTVNSEKYTRFPVFDGDIDNIVGILRAKDLLELMEDGTEKAFNLSELCHEPFFTSSSRSIDRLLRDMQKGNAHIAIILDEFGGTEGLVTIEDVIEEVVGEILSEHNDIGKEEPIRKVSPGKYRMKATIHLLDVEDFFEKELPVDEYETLNGFMIGRLGYFPEPGDQPELTYKGLHFKVEESGERRIEEITVSVNEESE</sequence>
<dbReference type="Pfam" id="PF00571">
    <property type="entry name" value="CBS"/>
    <property type="match status" value="2"/>
</dbReference>
<evidence type="ECO:0000256" key="3">
    <source>
        <dbReference type="ARBA" id="ARBA00022475"/>
    </source>
</evidence>
<dbReference type="InterPro" id="IPR036318">
    <property type="entry name" value="FAD-bd_PCMH-like_sf"/>
</dbReference>
<dbReference type="AlphaFoldDB" id="A0A0M2SPN3"/>
<keyword evidence="6 10" id="KW-1133">Transmembrane helix</keyword>
<dbReference type="RefSeq" id="WP_046515230.1">
    <property type="nucleotide sequence ID" value="NZ_LAYZ01000004.1"/>
</dbReference>
<gene>
    <name evidence="14" type="ORF">WN59_07565</name>
</gene>
<evidence type="ECO:0000256" key="1">
    <source>
        <dbReference type="ARBA" id="ARBA00004651"/>
    </source>
</evidence>
<dbReference type="Pfam" id="PF03471">
    <property type="entry name" value="CorC_HlyC"/>
    <property type="match status" value="1"/>
</dbReference>
<dbReference type="PANTHER" id="PTHR43099:SF2">
    <property type="entry name" value="UPF0053 PROTEIN YRKA"/>
    <property type="match status" value="1"/>
</dbReference>
<feature type="transmembrane region" description="Helical" evidence="11">
    <location>
        <begin position="63"/>
        <end position="87"/>
    </location>
</feature>
<proteinExistence type="inferred from homology"/>
<dbReference type="InterPro" id="IPR000644">
    <property type="entry name" value="CBS_dom"/>
</dbReference>
<dbReference type="InterPro" id="IPR044751">
    <property type="entry name" value="Ion_transp-like_CBS"/>
</dbReference>
<protein>
    <submittedName>
        <fullName evidence="14">Hemolysin-related protein</fullName>
    </submittedName>
</protein>
<dbReference type="Gene3D" id="3.30.465.10">
    <property type="match status" value="1"/>
</dbReference>
<dbReference type="CDD" id="cd04590">
    <property type="entry name" value="CBS_pair_CorC_HlyC_assoc"/>
    <property type="match status" value="1"/>
</dbReference>
<dbReference type="SMART" id="SM01091">
    <property type="entry name" value="CorC_HlyC"/>
    <property type="match status" value="1"/>
</dbReference>
<keyword evidence="5" id="KW-0677">Repeat</keyword>
<evidence type="ECO:0000256" key="9">
    <source>
        <dbReference type="PROSITE-ProRule" id="PRU00703"/>
    </source>
</evidence>
<evidence type="ECO:0000256" key="4">
    <source>
        <dbReference type="ARBA" id="ARBA00022692"/>
    </source>
</evidence>
<dbReference type="InterPro" id="IPR005170">
    <property type="entry name" value="Transptr-assoc_dom"/>
</dbReference>
<evidence type="ECO:0000256" key="11">
    <source>
        <dbReference type="SAM" id="Phobius"/>
    </source>
</evidence>
<keyword evidence="7 9" id="KW-0129">CBS domain</keyword>
<dbReference type="EMBL" id="LAYZ01000004">
    <property type="protein sequence ID" value="KKK34575.1"/>
    <property type="molecule type" value="Genomic_DNA"/>
</dbReference>
<dbReference type="STRING" id="1432562.WN59_07565"/>
<keyword evidence="8 10" id="KW-0472">Membrane</keyword>
<dbReference type="InterPro" id="IPR051676">
    <property type="entry name" value="UPF0053_domain"/>
</dbReference>
<evidence type="ECO:0000256" key="8">
    <source>
        <dbReference type="ARBA" id="ARBA00023136"/>
    </source>
</evidence>
<dbReference type="SUPFAM" id="SSF54631">
    <property type="entry name" value="CBS-domain pair"/>
    <property type="match status" value="1"/>
</dbReference>
<keyword evidence="4 10" id="KW-0812">Transmembrane</keyword>
<reference evidence="14 15" key="1">
    <citation type="submission" date="2015-04" db="EMBL/GenBank/DDBJ databases">
        <title>Taxonomic description and genome sequence of Salinicoccus sediminis sp. nov., a novel hyper halotolerant bacterium isolated from marine sediment.</title>
        <authorList>
            <person name="Mathan Kumar R."/>
            <person name="Kaur G."/>
            <person name="Kumar N."/>
            <person name="Kumar A."/>
            <person name="Singh N.K."/>
            <person name="Kaur N."/>
            <person name="Mayilraj S."/>
        </authorList>
    </citation>
    <scope>NUCLEOTIDE SEQUENCE [LARGE SCALE GENOMIC DNA]</scope>
    <source>
        <strain evidence="14 15">SV-16</strain>
    </source>
</reference>
<dbReference type="Proteomes" id="UP000034287">
    <property type="component" value="Unassembled WGS sequence"/>
</dbReference>
<dbReference type="SUPFAM" id="SSF56176">
    <property type="entry name" value="FAD-binding/transporter-associated domain-like"/>
    <property type="match status" value="1"/>
</dbReference>
<dbReference type="InterPro" id="IPR002550">
    <property type="entry name" value="CNNM"/>
</dbReference>
<dbReference type="GO" id="GO:0005886">
    <property type="term" value="C:plasma membrane"/>
    <property type="evidence" value="ECO:0007669"/>
    <property type="project" value="UniProtKB-SubCell"/>
</dbReference>